<reference evidence="3" key="1">
    <citation type="submission" date="2023-10" db="EMBL/GenBank/DDBJ databases">
        <authorList>
            <person name="Chen Y."/>
            <person name="Shah S."/>
            <person name="Dougan E. K."/>
            <person name="Thang M."/>
            <person name="Chan C."/>
        </authorList>
    </citation>
    <scope>NUCLEOTIDE SEQUENCE [LARGE SCALE GENOMIC DNA]</scope>
</reference>
<feature type="region of interest" description="Disordered" evidence="1">
    <location>
        <begin position="94"/>
        <end position="118"/>
    </location>
</feature>
<evidence type="ECO:0000313" key="3">
    <source>
        <dbReference type="EMBL" id="CAK0879759.1"/>
    </source>
</evidence>
<comment type="caution">
    <text evidence="3">The sequence shown here is derived from an EMBL/GenBank/DDBJ whole genome shotgun (WGS) entry which is preliminary data.</text>
</comment>
<keyword evidence="2" id="KW-0812">Transmembrane</keyword>
<feature type="transmembrane region" description="Helical" evidence="2">
    <location>
        <begin position="46"/>
        <end position="64"/>
    </location>
</feature>
<feature type="compositionally biased region" description="Basic and acidic residues" evidence="1">
    <location>
        <begin position="1"/>
        <end position="15"/>
    </location>
</feature>
<accession>A0ABN9W5B1</accession>
<dbReference type="Proteomes" id="UP001189429">
    <property type="component" value="Unassembled WGS sequence"/>
</dbReference>
<evidence type="ECO:0000256" key="2">
    <source>
        <dbReference type="SAM" id="Phobius"/>
    </source>
</evidence>
<gene>
    <name evidence="3" type="ORF">PCOR1329_LOCUS63092</name>
</gene>
<protein>
    <submittedName>
        <fullName evidence="3">Uncharacterized protein</fullName>
    </submittedName>
</protein>
<feature type="region of interest" description="Disordered" evidence="1">
    <location>
        <begin position="628"/>
        <end position="649"/>
    </location>
</feature>
<evidence type="ECO:0000313" key="4">
    <source>
        <dbReference type="Proteomes" id="UP001189429"/>
    </source>
</evidence>
<sequence length="712" mass="76016">MPNERTPLKEARDDAAEPTSRWAEGAKVQEKMSCHSVERPKALASAWYSVCILWALAVGASVTARMQFSTRLSAVGEQVRINDEKLQANLQQAADFKNASPRDGRKKQQVKTTPGKLPMLKFEPQALAEGSGEAGAASAAAMGKGKGPAPANSARLSAIAGGRSSGAGLALAQTPAGEPSEFAAGSDAAAIVDNADGTGTLGGEPLTCTYSPEAGGSAVPCGDGMSFETDLCADKGRCSEAAQLPCGLELAVDYPGGLVLGVSGDRNPAAAGTVRTRHCGPPRLLPSTASPAGSELPLTWSEPVDMSDASARLWLCELDTLEQKCHIKGEPIGDVVEQGEDPSKWTLRLPEGARPACGRLEVLLEAEAARSRANPVSSQKTRTEFATQGDCPQFLDPMETGCWLLWDLAYRFMGTRGPTGGSDNVHFRKDLDDIGVIYTVKSRAEELWDRLEAKTYMPWCLIIPGLKEDPAEGRERAFFDYVGMGGQLYVIGGRVNVDFLHSVFDIEMSLAFSGNRQILESDSLNSTLRGSGWFQELPTLNQMACVSFPAMQGTRFGEGVVVHGIYSGREEVSDTEQLNGYCLFEVMASQGVAEYLAFDWHVDDDSARKKWATTLALLLEGNRARRPRGARRLGEAVPPAAAPGPGGRGRYPLVAAEDLPRFSRRLAAAGRPRRLAGAGCPQAEGEGRDFELTVALRCSPEQDGTEYLDAGT</sequence>
<keyword evidence="2" id="KW-0472">Membrane</keyword>
<proteinExistence type="predicted"/>
<name>A0ABN9W5B1_9DINO</name>
<organism evidence="3 4">
    <name type="scientific">Prorocentrum cordatum</name>
    <dbReference type="NCBI Taxonomy" id="2364126"/>
    <lineage>
        <taxon>Eukaryota</taxon>
        <taxon>Sar</taxon>
        <taxon>Alveolata</taxon>
        <taxon>Dinophyceae</taxon>
        <taxon>Prorocentrales</taxon>
        <taxon>Prorocentraceae</taxon>
        <taxon>Prorocentrum</taxon>
    </lineage>
</organism>
<keyword evidence="2" id="KW-1133">Transmembrane helix</keyword>
<feature type="region of interest" description="Disordered" evidence="1">
    <location>
        <begin position="271"/>
        <end position="294"/>
    </location>
</feature>
<keyword evidence="4" id="KW-1185">Reference proteome</keyword>
<feature type="region of interest" description="Disordered" evidence="1">
    <location>
        <begin position="1"/>
        <end position="24"/>
    </location>
</feature>
<feature type="non-terminal residue" evidence="3">
    <location>
        <position position="712"/>
    </location>
</feature>
<dbReference type="EMBL" id="CAUYUJ010017998">
    <property type="protein sequence ID" value="CAK0879759.1"/>
    <property type="molecule type" value="Genomic_DNA"/>
</dbReference>
<evidence type="ECO:0000256" key="1">
    <source>
        <dbReference type="SAM" id="MobiDB-lite"/>
    </source>
</evidence>